<protein>
    <submittedName>
        <fullName evidence="2">Iron chaperone</fullName>
    </submittedName>
</protein>
<evidence type="ECO:0000313" key="3">
    <source>
        <dbReference type="Proteomes" id="UP001596174"/>
    </source>
</evidence>
<dbReference type="RefSeq" id="WP_380585055.1">
    <property type="nucleotide sequence ID" value="NZ_JBHSQJ010000079.1"/>
</dbReference>
<comment type="caution">
    <text evidence="2">The sequence shown here is derived from an EMBL/GenBank/DDBJ whole genome shotgun (WGS) entry which is preliminary data.</text>
</comment>
<dbReference type="EMBL" id="JBHSQJ010000079">
    <property type="protein sequence ID" value="MFC5909343.1"/>
    <property type="molecule type" value="Genomic_DNA"/>
</dbReference>
<dbReference type="SUPFAM" id="SSF159888">
    <property type="entry name" value="YdhG-like"/>
    <property type="match status" value="1"/>
</dbReference>
<dbReference type="Gene3D" id="3.90.1150.200">
    <property type="match status" value="1"/>
</dbReference>
<accession>A0ABW1G4I2</accession>
<organism evidence="2 3">
    <name type="scientific">Streptacidiphilus monticola</name>
    <dbReference type="NCBI Taxonomy" id="2161674"/>
    <lineage>
        <taxon>Bacteria</taxon>
        <taxon>Bacillati</taxon>
        <taxon>Actinomycetota</taxon>
        <taxon>Actinomycetes</taxon>
        <taxon>Kitasatosporales</taxon>
        <taxon>Streptomycetaceae</taxon>
        <taxon>Streptacidiphilus</taxon>
    </lineage>
</organism>
<sequence>MDPAVQQYVDGVAPEHRTLFDRVHGLVLEAFPEAEPVLSYGMPTYRVGARRLHVGVWQHGISLYGWGKDRDGGFTARHPELLSGRGTIRLRPQDAAGIGDEELRALIRAALAP</sequence>
<evidence type="ECO:0000259" key="1">
    <source>
        <dbReference type="Pfam" id="PF08818"/>
    </source>
</evidence>
<dbReference type="Proteomes" id="UP001596174">
    <property type="component" value="Unassembled WGS sequence"/>
</dbReference>
<keyword evidence="3" id="KW-1185">Reference proteome</keyword>
<evidence type="ECO:0000313" key="2">
    <source>
        <dbReference type="EMBL" id="MFC5909343.1"/>
    </source>
</evidence>
<feature type="domain" description="YdhG-like" evidence="1">
    <location>
        <begin position="17"/>
        <end position="111"/>
    </location>
</feature>
<dbReference type="InterPro" id="IPR014922">
    <property type="entry name" value="YdhG-like"/>
</dbReference>
<gene>
    <name evidence="2" type="ORF">ACFP3V_19250</name>
</gene>
<proteinExistence type="predicted"/>
<name>A0ABW1G4I2_9ACTN</name>
<reference evidence="3" key="1">
    <citation type="journal article" date="2019" name="Int. J. Syst. Evol. Microbiol.">
        <title>The Global Catalogue of Microorganisms (GCM) 10K type strain sequencing project: providing services to taxonomists for standard genome sequencing and annotation.</title>
        <authorList>
            <consortium name="The Broad Institute Genomics Platform"/>
            <consortium name="The Broad Institute Genome Sequencing Center for Infectious Disease"/>
            <person name="Wu L."/>
            <person name="Ma J."/>
        </authorList>
    </citation>
    <scope>NUCLEOTIDE SEQUENCE [LARGE SCALE GENOMIC DNA]</scope>
    <source>
        <strain evidence="3">JCM 4816</strain>
    </source>
</reference>
<dbReference type="Pfam" id="PF08818">
    <property type="entry name" value="DUF1801"/>
    <property type="match status" value="1"/>
</dbReference>